<dbReference type="Proteomes" id="UP001162030">
    <property type="component" value="Chromosome"/>
</dbReference>
<evidence type="ECO:0008006" key="3">
    <source>
        <dbReference type="Google" id="ProtNLM"/>
    </source>
</evidence>
<organism evidence="1 2">
    <name type="scientific">Methylocaldum szegediense</name>
    <dbReference type="NCBI Taxonomy" id="73780"/>
    <lineage>
        <taxon>Bacteria</taxon>
        <taxon>Pseudomonadati</taxon>
        <taxon>Pseudomonadota</taxon>
        <taxon>Gammaproteobacteria</taxon>
        <taxon>Methylococcales</taxon>
        <taxon>Methylococcaceae</taxon>
        <taxon>Methylocaldum</taxon>
    </lineage>
</organism>
<proteinExistence type="predicted"/>
<evidence type="ECO:0000313" key="2">
    <source>
        <dbReference type="Proteomes" id="UP001162030"/>
    </source>
</evidence>
<gene>
    <name evidence="1" type="ORF">MSZNOR_1335</name>
</gene>
<accession>A0ABN8X002</accession>
<evidence type="ECO:0000313" key="1">
    <source>
        <dbReference type="EMBL" id="CAI8787246.1"/>
    </source>
</evidence>
<dbReference type="EMBL" id="OX458333">
    <property type="protein sequence ID" value="CAI8787246.1"/>
    <property type="molecule type" value="Genomic_DNA"/>
</dbReference>
<name>A0ABN8X002_9GAMM</name>
<reference evidence="1 2" key="1">
    <citation type="submission" date="2023-03" db="EMBL/GenBank/DDBJ databases">
        <authorList>
            <person name="Pearce D."/>
        </authorList>
    </citation>
    <scope>NUCLEOTIDE SEQUENCE [LARGE SCALE GENOMIC DNA]</scope>
    <source>
        <strain evidence="1">Msz</strain>
    </source>
</reference>
<keyword evidence="2" id="KW-1185">Reference proteome</keyword>
<sequence>MSSKEEQSRRRYMAEFKEHAVKRVLIGHSVTAVARELAQVIADSQLTGPSSPVRWSG</sequence>
<protein>
    <recommendedName>
        <fullName evidence="3">Transposase</fullName>
    </recommendedName>
</protein>